<accession>A0A923KP67</accession>
<sequence>MQASLLQAVINRFAYRWQMIWDKVYSPSQGELSELSEMSELELRDLGIGRSEIPGFRERQYQRRNQAETGLLRHSAPLIISDYPATNK</sequence>
<evidence type="ECO:0000259" key="1">
    <source>
        <dbReference type="Pfam" id="PF06568"/>
    </source>
</evidence>
<dbReference type="EMBL" id="JACOFV010000009">
    <property type="protein sequence ID" value="MBC3862558.1"/>
    <property type="molecule type" value="Genomic_DNA"/>
</dbReference>
<dbReference type="InterPro" id="IPR009506">
    <property type="entry name" value="YjiS-like"/>
</dbReference>
<evidence type="ECO:0000313" key="3">
    <source>
        <dbReference type="Proteomes" id="UP000634011"/>
    </source>
</evidence>
<dbReference type="Proteomes" id="UP000634011">
    <property type="component" value="Unassembled WGS sequence"/>
</dbReference>
<comment type="caution">
    <text evidence="2">The sequence shown here is derived from an EMBL/GenBank/DDBJ whole genome shotgun (WGS) entry which is preliminary data.</text>
</comment>
<gene>
    <name evidence="2" type="ORF">H8K32_10640</name>
</gene>
<organism evidence="2 3">
    <name type="scientific">Undibacterium jejuense</name>
    <dbReference type="NCBI Taxonomy" id="1344949"/>
    <lineage>
        <taxon>Bacteria</taxon>
        <taxon>Pseudomonadati</taxon>
        <taxon>Pseudomonadota</taxon>
        <taxon>Betaproteobacteria</taxon>
        <taxon>Burkholderiales</taxon>
        <taxon>Oxalobacteraceae</taxon>
        <taxon>Undibacterium</taxon>
    </lineage>
</organism>
<proteinExistence type="predicted"/>
<evidence type="ECO:0000313" key="2">
    <source>
        <dbReference type="EMBL" id="MBC3862558.1"/>
    </source>
</evidence>
<dbReference type="RefSeq" id="WP_186912484.1">
    <property type="nucleotide sequence ID" value="NZ_JACOFV010000009.1"/>
</dbReference>
<keyword evidence="3" id="KW-1185">Reference proteome</keyword>
<reference evidence="2" key="1">
    <citation type="submission" date="2020-08" db="EMBL/GenBank/DDBJ databases">
        <title>Novel species isolated from subtropical streams in China.</title>
        <authorList>
            <person name="Lu H."/>
        </authorList>
    </citation>
    <scope>NUCLEOTIDE SEQUENCE</scope>
    <source>
        <strain evidence="2">KACC 12607</strain>
    </source>
</reference>
<protein>
    <submittedName>
        <fullName evidence="2">DUF1127 domain-containing protein</fullName>
    </submittedName>
</protein>
<feature type="domain" description="YjiS-like" evidence="1">
    <location>
        <begin position="33"/>
        <end position="53"/>
    </location>
</feature>
<dbReference type="AlphaFoldDB" id="A0A923KP67"/>
<name>A0A923KP67_9BURK</name>
<dbReference type="Pfam" id="PF06568">
    <property type="entry name" value="YjiS-like"/>
    <property type="match status" value="1"/>
</dbReference>